<dbReference type="GO" id="GO:0008270">
    <property type="term" value="F:zinc ion binding"/>
    <property type="evidence" value="ECO:0007669"/>
    <property type="project" value="InterPro"/>
</dbReference>
<dbReference type="InterPro" id="IPR002885">
    <property type="entry name" value="PPR_rpt"/>
</dbReference>
<dbReference type="GO" id="GO:0003723">
    <property type="term" value="F:RNA binding"/>
    <property type="evidence" value="ECO:0007669"/>
    <property type="project" value="InterPro"/>
</dbReference>
<accession>M8C878</accession>
<dbReference type="Gene3D" id="1.25.40.10">
    <property type="entry name" value="Tetratricopeptide repeat domain"/>
    <property type="match status" value="4"/>
</dbReference>
<proteinExistence type="predicted"/>
<dbReference type="InterPro" id="IPR046960">
    <property type="entry name" value="PPR_At4g14850-like_plant"/>
</dbReference>
<dbReference type="PANTHER" id="PTHR47926">
    <property type="entry name" value="PENTATRICOPEPTIDE REPEAT-CONTAINING PROTEIN"/>
    <property type="match status" value="1"/>
</dbReference>
<sequence>MEVLETIFWEEDVKAILAIPTGTGYNDESAWHAGEKGLFSERSAYHVYVEEEKRRSQRGIMHPLPFLDDPRRLRRLLSSCAALRTLTRLHALLIVSSSASSHHILSSCLATASARAGDLAAAESTLATAPTSPSSIAAWNALLAAHSRGASPDEALRVFRAIPAAVRPDSTTFTLALSACARLGDLATGEVVRDRASKAGYRNDIFVCSSLLNFYAKWGAMDDAVKVFDRMRKRDRVTWSTMVTGCVNAGQPVQAIEMYMRMREDGLEGDEVVIVGVMQACAATGDVRMGASVHGYLLRHAMRMDIVISTSLVDMYAKNRLFDQARRVFELMPHRNDVSWSALISQLAQYGNADEALGLFRQMQVSGLQPNSGPVVGALLACSDLGLLKLGKSIHGFILRRLELDHMVGTAVIDMYSKCGSLASAQLLFDKVVSRDLISWNVMIACFGAHGRGRDALSLFQEMKRNEVRPDHATFASLLSALSHSGLVEEGKFWFDCMVNEYGIEPAEKHLVCIVDLLARSGLVEEAKDLLASMHTKPTISILVALLSGCRNNKKLELGESTAEKILELQPGDVGVLALVSNLYAAAKNWDKVREVRKLMKDHSSKKVPGCSSIEIRGALHTFVMEDQSHPQHRQILQMVSKLDSEMRKMGYVPKTEFVYHDLEEGVKEQLLSRHSERLAIAFGLLNTSPGTRLVVIKNLRVCGDCHDAIKYMSKIADREIVCHPSAVPQVHMHCVCVVTPVEILARVVGDRTSEYMTQRSVAEVVEVYGTTTLPPPPTPGPIATSTPAVLGAPSRAFDAPSSVSAPASRSFHFPPAADPDGRRAASR</sequence>
<organism evidence="3">
    <name type="scientific">Aegilops tauschii</name>
    <name type="common">Tausch's goatgrass</name>
    <name type="synonym">Aegilops squarrosa</name>
    <dbReference type="NCBI Taxonomy" id="37682"/>
    <lineage>
        <taxon>Eukaryota</taxon>
        <taxon>Viridiplantae</taxon>
        <taxon>Streptophyta</taxon>
        <taxon>Embryophyta</taxon>
        <taxon>Tracheophyta</taxon>
        <taxon>Spermatophyta</taxon>
        <taxon>Magnoliopsida</taxon>
        <taxon>Liliopsida</taxon>
        <taxon>Poales</taxon>
        <taxon>Poaceae</taxon>
        <taxon>BOP clade</taxon>
        <taxon>Pooideae</taxon>
        <taxon>Triticodae</taxon>
        <taxon>Triticeae</taxon>
        <taxon>Triticinae</taxon>
        <taxon>Aegilops</taxon>
    </lineage>
</organism>
<feature type="domain" description="DYW" evidence="2">
    <location>
        <begin position="651"/>
        <end position="724"/>
    </location>
</feature>
<evidence type="ECO:0000313" key="3">
    <source>
        <dbReference type="EnsemblPlants" id="EMT30499"/>
    </source>
</evidence>
<dbReference type="PANTHER" id="PTHR47926:SF405">
    <property type="entry name" value="DYW DOMAIN-CONTAINING PROTEIN"/>
    <property type="match status" value="1"/>
</dbReference>
<feature type="compositionally biased region" description="Low complexity" evidence="1">
    <location>
        <begin position="800"/>
        <end position="811"/>
    </location>
</feature>
<dbReference type="FunFam" id="1.25.40.10:FF:000073">
    <property type="entry name" value="Pentatricopeptide repeat-containing protein chloroplastic"/>
    <property type="match status" value="1"/>
</dbReference>
<feature type="region of interest" description="Disordered" evidence="1">
    <location>
        <begin position="794"/>
        <end position="828"/>
    </location>
</feature>
<dbReference type="EnsemblPlants" id="EMT30499">
    <property type="protein sequence ID" value="EMT30499"/>
    <property type="gene ID" value="F775_19618"/>
</dbReference>
<evidence type="ECO:0000259" key="2">
    <source>
        <dbReference type="Pfam" id="PF14432"/>
    </source>
</evidence>
<name>M8C878_AEGTA</name>
<dbReference type="Pfam" id="PF13041">
    <property type="entry name" value="PPR_2"/>
    <property type="match status" value="1"/>
</dbReference>
<dbReference type="Pfam" id="PF01535">
    <property type="entry name" value="PPR"/>
    <property type="match status" value="6"/>
</dbReference>
<dbReference type="FunFam" id="1.25.40.10:FF:000344">
    <property type="entry name" value="Pentatricopeptide repeat-containing protein"/>
    <property type="match status" value="1"/>
</dbReference>
<dbReference type="InterPro" id="IPR032867">
    <property type="entry name" value="DYW_dom"/>
</dbReference>
<evidence type="ECO:0000256" key="1">
    <source>
        <dbReference type="SAM" id="MobiDB-lite"/>
    </source>
</evidence>
<dbReference type="InterPro" id="IPR046848">
    <property type="entry name" value="E_motif"/>
</dbReference>
<dbReference type="AlphaFoldDB" id="M8C878"/>
<dbReference type="PROSITE" id="PS51375">
    <property type="entry name" value="PPR"/>
    <property type="match status" value="4"/>
</dbReference>
<protein>
    <recommendedName>
        <fullName evidence="2">DYW domain-containing protein</fullName>
    </recommendedName>
</protein>
<dbReference type="Pfam" id="PF14432">
    <property type="entry name" value="DYW_deaminase"/>
    <property type="match status" value="1"/>
</dbReference>
<dbReference type="GO" id="GO:0009451">
    <property type="term" value="P:RNA modification"/>
    <property type="evidence" value="ECO:0007669"/>
    <property type="project" value="InterPro"/>
</dbReference>
<dbReference type="FunFam" id="1.25.40.10:FF:000974">
    <property type="entry name" value="Putative pentatricopeptide repeat-containing protein mitochondrial"/>
    <property type="match status" value="1"/>
</dbReference>
<dbReference type="NCBIfam" id="TIGR00756">
    <property type="entry name" value="PPR"/>
    <property type="match status" value="4"/>
</dbReference>
<reference evidence="3" key="1">
    <citation type="submission" date="2015-06" db="UniProtKB">
        <authorList>
            <consortium name="EnsemblPlants"/>
        </authorList>
    </citation>
    <scope>IDENTIFICATION</scope>
</reference>
<dbReference type="Pfam" id="PF20431">
    <property type="entry name" value="E_motif"/>
    <property type="match status" value="1"/>
</dbReference>
<dbReference type="InterPro" id="IPR011990">
    <property type="entry name" value="TPR-like_helical_dom_sf"/>
</dbReference>